<evidence type="ECO:0000313" key="5">
    <source>
        <dbReference type="Proteomes" id="UP001595420"/>
    </source>
</evidence>
<evidence type="ECO:0000313" key="4">
    <source>
        <dbReference type="EMBL" id="MFC3001920.1"/>
    </source>
</evidence>
<accession>A0ABV7C137</accession>
<dbReference type="CDD" id="cd03809">
    <property type="entry name" value="GT4_MtfB-like"/>
    <property type="match status" value="1"/>
</dbReference>
<evidence type="ECO:0000256" key="2">
    <source>
        <dbReference type="SAM" id="MobiDB-lite"/>
    </source>
</evidence>
<keyword evidence="1" id="KW-0802">TPR repeat</keyword>
<organism evidence="4 5">
    <name type="scientific">Falsiroseomonas tokyonensis</name>
    <dbReference type="NCBI Taxonomy" id="430521"/>
    <lineage>
        <taxon>Bacteria</taxon>
        <taxon>Pseudomonadati</taxon>
        <taxon>Pseudomonadota</taxon>
        <taxon>Alphaproteobacteria</taxon>
        <taxon>Acetobacterales</taxon>
        <taxon>Roseomonadaceae</taxon>
        <taxon>Falsiroseomonas</taxon>
    </lineage>
</organism>
<dbReference type="SMART" id="SM00028">
    <property type="entry name" value="TPR"/>
    <property type="match status" value="3"/>
</dbReference>
<dbReference type="PROSITE" id="PS50005">
    <property type="entry name" value="TPR"/>
    <property type="match status" value="1"/>
</dbReference>
<dbReference type="Pfam" id="PF00534">
    <property type="entry name" value="Glycos_transf_1"/>
    <property type="match status" value="1"/>
</dbReference>
<feature type="repeat" description="TPR" evidence="1">
    <location>
        <begin position="53"/>
        <end position="86"/>
    </location>
</feature>
<comment type="caution">
    <text evidence="4">The sequence shown here is derived from an EMBL/GenBank/DDBJ whole genome shotgun (WGS) entry which is preliminary data.</text>
</comment>
<dbReference type="InterPro" id="IPR019734">
    <property type="entry name" value="TPR_rpt"/>
</dbReference>
<dbReference type="EC" id="2.4.-.-" evidence="4"/>
<proteinExistence type="predicted"/>
<dbReference type="PANTHER" id="PTHR46401">
    <property type="entry name" value="GLYCOSYLTRANSFERASE WBBK-RELATED"/>
    <property type="match status" value="1"/>
</dbReference>
<feature type="compositionally biased region" description="Basic and acidic residues" evidence="2">
    <location>
        <begin position="1"/>
        <end position="11"/>
    </location>
</feature>
<dbReference type="EMBL" id="JBHRSB010000005">
    <property type="protein sequence ID" value="MFC3001920.1"/>
    <property type="molecule type" value="Genomic_DNA"/>
</dbReference>
<dbReference type="GO" id="GO:0016757">
    <property type="term" value="F:glycosyltransferase activity"/>
    <property type="evidence" value="ECO:0007669"/>
    <property type="project" value="UniProtKB-KW"/>
</dbReference>
<feature type="region of interest" description="Disordered" evidence="2">
    <location>
        <begin position="1"/>
        <end position="22"/>
    </location>
</feature>
<feature type="domain" description="Glycosyl transferase family 1" evidence="3">
    <location>
        <begin position="376"/>
        <end position="531"/>
    </location>
</feature>
<evidence type="ECO:0000259" key="3">
    <source>
        <dbReference type="Pfam" id="PF00534"/>
    </source>
</evidence>
<keyword evidence="4" id="KW-0808">Transferase</keyword>
<name>A0ABV7C137_9PROT</name>
<keyword evidence="4" id="KW-0328">Glycosyltransferase</keyword>
<reference evidence="5" key="1">
    <citation type="journal article" date="2019" name="Int. J. Syst. Evol. Microbiol.">
        <title>The Global Catalogue of Microorganisms (GCM) 10K type strain sequencing project: providing services to taxonomists for standard genome sequencing and annotation.</title>
        <authorList>
            <consortium name="The Broad Institute Genomics Platform"/>
            <consortium name="The Broad Institute Genome Sequencing Center for Infectious Disease"/>
            <person name="Wu L."/>
            <person name="Ma J."/>
        </authorList>
    </citation>
    <scope>NUCLEOTIDE SEQUENCE [LARGE SCALE GENOMIC DNA]</scope>
    <source>
        <strain evidence="5">CGMCC 1.16855</strain>
    </source>
</reference>
<dbReference type="Proteomes" id="UP001595420">
    <property type="component" value="Unassembled WGS sequence"/>
</dbReference>
<keyword evidence="5" id="KW-1185">Reference proteome</keyword>
<dbReference type="RefSeq" id="WP_216837984.1">
    <property type="nucleotide sequence ID" value="NZ_JAFNJS010000005.1"/>
</dbReference>
<sequence>MEEDLAPDHPEPPTGPPSPDAIRARADALRDARDWAGAEAAYREYLAERPRHWQIHVQLGHTRKEQGDPEGALPHYRHAAMLAPDDPDPVLQAGHVLRFLGRGREAAEALARALALAPGSPDLRHVVALLRHRTEPPPEDPYRAPPPRPTGPPTQLAFDVTDLLDYLRAARTPTGIQRVQMGILGALLASPQRPANVVLVAFDGGTWRWWHVEEAAFRRVLALARIGGREDDPAWRSATAALATADARPDAPIVAGCTLCSLGNAWGVQEYFRGLRRLRATIPIRYVAFVHDCVPLAMPEHCLDLTVRLYARWFAALSLHADGILANSRATIADHARFAAPLGPVAPARLIRLAAEAGASPIAAAQAAEALRTPRPGEDFVLFVATLESRKNHLMVFQAWLSLIRRLGADRVPRLVCVGRPGWRADAALALLEGSPDLKRKVTVQSGVSDLALAGLYGRCLFTVYNSFHEGWGLPVSESLAAGKLAVIPAHSGLLEAGAPGAVFFAPQDQPDLVAKLEMLLTDPAQRAALESRIDRGAARRDWPDAAREVLAALAEPEEPPEAPRLLPLGRHLPMGWRGEGLPSLAMAWAERVRDGLAWWWQEEFGVWMRDGIATLSLPTDQPAGTPMRLVLELRAPPRPLALRLRARGTQPGPWRGLDLQPGETVRCVLQAECGQGGLAVDFDNGDGVPLGDRFHRVVGAGLIGLMLCREDDLAARLGALERAEA</sequence>
<dbReference type="Pfam" id="PF14559">
    <property type="entry name" value="TPR_19"/>
    <property type="match status" value="1"/>
</dbReference>
<evidence type="ECO:0000256" key="1">
    <source>
        <dbReference type="PROSITE-ProRule" id="PRU00339"/>
    </source>
</evidence>
<gene>
    <name evidence="4" type="ORF">ACFOD3_18600</name>
</gene>
<dbReference type="InterPro" id="IPR001296">
    <property type="entry name" value="Glyco_trans_1"/>
</dbReference>
<dbReference type="PANTHER" id="PTHR46401:SF8">
    <property type="entry name" value="BLL6006 PROTEIN"/>
    <property type="match status" value="1"/>
</dbReference>
<protein>
    <submittedName>
        <fullName evidence="4">Glycosyltransferase</fullName>
        <ecNumber evidence="4">2.4.-.-</ecNumber>
    </submittedName>
</protein>